<accession>A0A086TFF8</accession>
<proteinExistence type="predicted"/>
<evidence type="ECO:0000259" key="1">
    <source>
        <dbReference type="Pfam" id="PF23074"/>
    </source>
</evidence>
<dbReference type="Proteomes" id="UP000029964">
    <property type="component" value="Unassembled WGS sequence"/>
</dbReference>
<dbReference type="HOGENOM" id="CLU_031212_0_0_1"/>
<organism evidence="3 4">
    <name type="scientific">Hapsidospora chrysogenum (strain ATCC 11550 / CBS 779.69 / DSM 880 / IAM 14645 / JCM 23072 / IMI 49137)</name>
    <name type="common">Acremonium chrysogenum</name>
    <dbReference type="NCBI Taxonomy" id="857340"/>
    <lineage>
        <taxon>Eukaryota</taxon>
        <taxon>Fungi</taxon>
        <taxon>Dikarya</taxon>
        <taxon>Ascomycota</taxon>
        <taxon>Pezizomycotina</taxon>
        <taxon>Sordariomycetes</taxon>
        <taxon>Hypocreomycetidae</taxon>
        <taxon>Hypocreales</taxon>
        <taxon>Bionectriaceae</taxon>
        <taxon>Hapsidospora</taxon>
    </lineage>
</organism>
<evidence type="ECO:0000313" key="3">
    <source>
        <dbReference type="EMBL" id="KFH48090.1"/>
    </source>
</evidence>
<gene>
    <name evidence="3" type="ORF">ACRE_009760</name>
</gene>
<comment type="caution">
    <text evidence="3">The sequence shown here is derived from an EMBL/GenBank/DDBJ whole genome shotgun (WGS) entry which is preliminary data.</text>
</comment>
<protein>
    <submittedName>
        <fullName evidence="3">Uncharacterized protein</fullName>
    </submittedName>
</protein>
<sequence length="488" mass="56622">MDLIPQPGMEISGPIELHLFGGCCLEAQRCDTVVLQLEGLRSSLAEASTLHLSAIIDGVRASARHLRELADLSQVHQDRVSVVLNYLNIVLPCLSRTLRDITGYYEDKSMSKKNRWRTMYHKMMEEADGTPLPQRFSIYNYFLTSLRDVLIRGQYLVWMRVGCSTSNRSPNFELNGLETAREKIMQLRENRGIRKATRRRTLEDSFHWAQQIFSLPLPSRTPLKNQYMSVAPGPHQLWGQLWIPDDSRILFRRPFNDDKICLIAYESGHDGCPYLLLRVINQETGQAFFSRRGCHELCIDRDGCVLRLKRWSQSSHRSKTWAALNFQTWEELVLMYCTFLALKAHNDLTVEMGPGEYTPAQERKLFQARICDDDFWHSLIVYRDMATGGVRLLAAVWDGPLRQCPVWTAFITHQSASPTWLRRVSKRRVRLSDIQPYVFCQDYRQHRQRRGQAGVFEICFHAEEACDRFTELFPLPPKRPKTPQRIAA</sequence>
<dbReference type="OrthoDB" id="5345571at2759"/>
<dbReference type="AlphaFoldDB" id="A0A086TFF8"/>
<keyword evidence="4" id="KW-1185">Reference proteome</keyword>
<dbReference type="InterPro" id="IPR057081">
    <property type="entry name" value="PH_N"/>
</dbReference>
<dbReference type="Pfam" id="PF23076">
    <property type="entry name" value="PH_FT_C"/>
    <property type="match status" value="1"/>
</dbReference>
<name>A0A086TFF8_HAPC1</name>
<dbReference type="EMBL" id="JPKY01000005">
    <property type="protein sequence ID" value="KFH48090.1"/>
    <property type="molecule type" value="Genomic_DNA"/>
</dbReference>
<evidence type="ECO:0000313" key="4">
    <source>
        <dbReference type="Proteomes" id="UP000029964"/>
    </source>
</evidence>
<dbReference type="InterPro" id="IPR057082">
    <property type="entry name" value="PH_C"/>
</dbReference>
<evidence type="ECO:0000259" key="2">
    <source>
        <dbReference type="Pfam" id="PF23076"/>
    </source>
</evidence>
<reference evidence="4" key="1">
    <citation type="journal article" date="2014" name="Genome Announc.">
        <title>Genome sequence and annotation of Acremonium chrysogenum, producer of the beta-lactam antibiotic cephalosporin C.</title>
        <authorList>
            <person name="Terfehr D."/>
            <person name="Dahlmann T.A."/>
            <person name="Specht T."/>
            <person name="Zadra I."/>
            <person name="Kuernsteiner H."/>
            <person name="Kueck U."/>
        </authorList>
    </citation>
    <scope>NUCLEOTIDE SEQUENCE [LARGE SCALE GENOMIC DNA]</scope>
    <source>
        <strain evidence="4">ATCC 11550 / CBS 779.69 / DSM 880 / IAM 14645 / JCM 23072 / IMI 49137</strain>
    </source>
</reference>
<dbReference type="Pfam" id="PF23074">
    <property type="entry name" value="PH_FT_N"/>
    <property type="match status" value="1"/>
</dbReference>
<feature type="domain" description="PH" evidence="1">
    <location>
        <begin position="241"/>
        <end position="351"/>
    </location>
</feature>
<feature type="domain" description="PH" evidence="2">
    <location>
        <begin position="364"/>
        <end position="473"/>
    </location>
</feature>